<organism evidence="6 7">
    <name type="scientific">Cephalotrichum gorgonifer</name>
    <dbReference type="NCBI Taxonomy" id="2041049"/>
    <lineage>
        <taxon>Eukaryota</taxon>
        <taxon>Fungi</taxon>
        <taxon>Dikarya</taxon>
        <taxon>Ascomycota</taxon>
        <taxon>Pezizomycotina</taxon>
        <taxon>Sordariomycetes</taxon>
        <taxon>Hypocreomycetidae</taxon>
        <taxon>Microascales</taxon>
        <taxon>Microascaceae</taxon>
        <taxon>Cephalotrichum</taxon>
    </lineage>
</organism>
<sequence>MTYNTTKPSIYPPYCFDAAPTYNISSFLRIADISSLQRYPNVPGVHFYRNLPIRWVRIVGIIVAIDDSAKERVYMIDDSSGANIECVLRLQPRPEDNPSNVLAPGPPIPPEHREFDVGHVVDLRGPVIAHWRRKAIEIRRMKRVPTTQHEILLWEKRLRFRTSALDKPWVLSDEEIRKYRKEAERADAKDFHLAGDRHNRCRQWGKGDGHVEVADEPYKIKKRRVEPSGKWPQKQGHRVGEPLNNTEAMAREKPVPSAPISKADSHSRDVEESPYSLKPRRSTRPALPTTSKQPADRRSGSSQEDPFRITKRSSRPSTKPSRQPVASLSAHTVLITEPVPDPPMATKRSCTPQTQAASAKSAETTWHTQAVQPAHTKAKKAQNATDHDVTDSPYVIKARSSLRTAAWKPAAFGQNTDVSPFKIVKKAGPSSGTTTHKGSHEREASRARTDLGDPFRINKQGWV</sequence>
<name>A0AAE8SYE3_9PEZI</name>
<dbReference type="Proteomes" id="UP001187682">
    <property type="component" value="Unassembled WGS sequence"/>
</dbReference>
<comment type="caution">
    <text evidence="6">The sequence shown here is derived from an EMBL/GenBank/DDBJ whole genome shotgun (WGS) entry which is preliminary data.</text>
</comment>
<proteinExistence type="predicted"/>
<feature type="domain" description="CST complex subunit Stn1 N-terminal" evidence="5">
    <location>
        <begin position="35"/>
        <end position="188"/>
    </location>
</feature>
<dbReference type="GO" id="GO:0000781">
    <property type="term" value="C:chromosome, telomeric region"/>
    <property type="evidence" value="ECO:0007669"/>
    <property type="project" value="UniProtKB-SubCell"/>
</dbReference>
<feature type="compositionally biased region" description="Basic and acidic residues" evidence="4">
    <location>
        <begin position="438"/>
        <end position="453"/>
    </location>
</feature>
<feature type="compositionally biased region" description="Polar residues" evidence="4">
    <location>
        <begin position="348"/>
        <end position="371"/>
    </location>
</feature>
<dbReference type="InterPro" id="IPR012340">
    <property type="entry name" value="NA-bd_OB-fold"/>
</dbReference>
<gene>
    <name evidence="6" type="ORF">DNG_07622</name>
</gene>
<evidence type="ECO:0000259" key="5">
    <source>
        <dbReference type="Pfam" id="PF10451"/>
    </source>
</evidence>
<dbReference type="Pfam" id="PF10451">
    <property type="entry name" value="Stn1"/>
    <property type="match status" value="1"/>
</dbReference>
<dbReference type="EMBL" id="ONZQ02000011">
    <property type="protein sequence ID" value="SPO04937.1"/>
    <property type="molecule type" value="Genomic_DNA"/>
</dbReference>
<keyword evidence="7" id="KW-1185">Reference proteome</keyword>
<reference evidence="6" key="1">
    <citation type="submission" date="2018-03" db="EMBL/GenBank/DDBJ databases">
        <authorList>
            <person name="Guldener U."/>
        </authorList>
    </citation>
    <scope>NUCLEOTIDE SEQUENCE</scope>
</reference>
<dbReference type="InterPro" id="IPR018856">
    <property type="entry name" value="Stn1_N"/>
</dbReference>
<evidence type="ECO:0000256" key="2">
    <source>
        <dbReference type="ARBA" id="ARBA00022454"/>
    </source>
</evidence>
<accession>A0AAE8SYE3</accession>
<dbReference type="Gene3D" id="2.40.50.140">
    <property type="entry name" value="Nucleic acid-binding proteins"/>
    <property type="match status" value="1"/>
</dbReference>
<evidence type="ECO:0000256" key="3">
    <source>
        <dbReference type="ARBA" id="ARBA00022895"/>
    </source>
</evidence>
<evidence type="ECO:0000256" key="1">
    <source>
        <dbReference type="ARBA" id="ARBA00004574"/>
    </source>
</evidence>
<protein>
    <recommendedName>
        <fullName evidence="5">CST complex subunit Stn1 N-terminal domain-containing protein</fullName>
    </recommendedName>
</protein>
<comment type="subcellular location">
    <subcellularLocation>
        <location evidence="1">Chromosome</location>
        <location evidence="1">Telomere</location>
    </subcellularLocation>
</comment>
<evidence type="ECO:0000313" key="7">
    <source>
        <dbReference type="Proteomes" id="UP001187682"/>
    </source>
</evidence>
<evidence type="ECO:0000256" key="4">
    <source>
        <dbReference type="SAM" id="MobiDB-lite"/>
    </source>
</evidence>
<dbReference type="AlphaFoldDB" id="A0AAE8SYE3"/>
<keyword evidence="3" id="KW-0779">Telomere</keyword>
<feature type="region of interest" description="Disordered" evidence="4">
    <location>
        <begin position="215"/>
        <end position="388"/>
    </location>
</feature>
<evidence type="ECO:0000313" key="6">
    <source>
        <dbReference type="EMBL" id="SPO04937.1"/>
    </source>
</evidence>
<keyword evidence="2" id="KW-0158">Chromosome</keyword>
<feature type="region of interest" description="Disordered" evidence="4">
    <location>
        <begin position="423"/>
        <end position="463"/>
    </location>
</feature>
<dbReference type="SUPFAM" id="SSF50249">
    <property type="entry name" value="Nucleic acid-binding proteins"/>
    <property type="match status" value="1"/>
</dbReference>